<dbReference type="EMBL" id="CM004387">
    <property type="protein sequence ID" value="KAG8661831.1"/>
    <property type="molecule type" value="Genomic_DNA"/>
</dbReference>
<keyword evidence="2" id="KW-1185">Reference proteome</keyword>
<protein>
    <submittedName>
        <fullName evidence="1">Uncharacterized protein</fullName>
    </submittedName>
</protein>
<evidence type="ECO:0000313" key="1">
    <source>
        <dbReference type="EMBL" id="KAG8661831.1"/>
    </source>
</evidence>
<organism evidence="1 2">
    <name type="scientific">Manihot esculenta</name>
    <name type="common">Cassava</name>
    <name type="synonym">Jatropha manihot</name>
    <dbReference type="NCBI Taxonomy" id="3983"/>
    <lineage>
        <taxon>Eukaryota</taxon>
        <taxon>Viridiplantae</taxon>
        <taxon>Streptophyta</taxon>
        <taxon>Embryophyta</taxon>
        <taxon>Tracheophyta</taxon>
        <taxon>Spermatophyta</taxon>
        <taxon>Magnoliopsida</taxon>
        <taxon>eudicotyledons</taxon>
        <taxon>Gunneridae</taxon>
        <taxon>Pentapetalae</taxon>
        <taxon>rosids</taxon>
        <taxon>fabids</taxon>
        <taxon>Malpighiales</taxon>
        <taxon>Euphorbiaceae</taxon>
        <taxon>Crotonoideae</taxon>
        <taxon>Manihoteae</taxon>
        <taxon>Manihot</taxon>
    </lineage>
</organism>
<comment type="caution">
    <text evidence="1">The sequence shown here is derived from an EMBL/GenBank/DDBJ whole genome shotgun (WGS) entry which is preliminary data.</text>
</comment>
<gene>
    <name evidence="1" type="ORF">MANES_01G043200v8</name>
</gene>
<evidence type="ECO:0000313" key="2">
    <source>
        <dbReference type="Proteomes" id="UP000091857"/>
    </source>
</evidence>
<reference evidence="2" key="1">
    <citation type="journal article" date="2016" name="Nat. Biotechnol.">
        <title>Sequencing wild and cultivated cassava and related species reveals extensive interspecific hybridization and genetic diversity.</title>
        <authorList>
            <person name="Bredeson J.V."/>
            <person name="Lyons J.B."/>
            <person name="Prochnik S.E."/>
            <person name="Wu G.A."/>
            <person name="Ha C.M."/>
            <person name="Edsinger-Gonzales E."/>
            <person name="Grimwood J."/>
            <person name="Schmutz J."/>
            <person name="Rabbi I.Y."/>
            <person name="Egesi C."/>
            <person name="Nauluvula P."/>
            <person name="Lebot V."/>
            <person name="Ndunguru J."/>
            <person name="Mkamilo G."/>
            <person name="Bart R.S."/>
            <person name="Setter T.L."/>
            <person name="Gleadow R.M."/>
            <person name="Kulakow P."/>
            <person name="Ferguson M.E."/>
            <person name="Rounsley S."/>
            <person name="Rokhsar D.S."/>
        </authorList>
    </citation>
    <scope>NUCLEOTIDE SEQUENCE [LARGE SCALE GENOMIC DNA]</scope>
    <source>
        <strain evidence="2">cv. AM560-2</strain>
    </source>
</reference>
<accession>A0ACB7IBN2</accession>
<name>A0ACB7IBN2_MANES</name>
<dbReference type="Proteomes" id="UP000091857">
    <property type="component" value="Chromosome 1"/>
</dbReference>
<sequence length="701" mass="78420">MGEAVISSEDFDLNTHNQRKRRKETAEEEIEEEQRKESEMEKEGSKLVMRWENLFPKMALRVLLVEADDSTRQIIAALLRKCSYKVVAVPDGLKAWEMLKGRPHNIDLILTEVDLPSISGYALLTLIMEHQNCKSIPVIMMSSQDSVSTVYKCMLRGASDYLVKPIRKNELRNLWQHVWRRKSQSLEGGNGTQDESVGQDKVEATSENNAASNHSSGDMACIQYDKEFVEKGSDAQSSCTKPDVEAESAHVENTRDILQPDLGKIFLKDITMQKHEAHRDCGQILLLHESEAGGSAVAACKDSNRMTVNERVVPESQRMDSNNTCEPHDNNHVRVISSRKAIDFMGTSASHNSSSDNAKSKFDCSPHLDLCLTRCHPGGFEIQVTGERHTLRHSNASAFTRYTNRQLQNIHSTLGNCSNQKELGANSERKLSSNVSDYNPDNPGPPIERSIASLANCQTKESEIANSCAQQRAFPIQIPVNGINFNNLCTSYGSVFPPIFCKQSGASPIVSPSSGSQLEPNPKVNPFYPSSFKSSELYDHFGQTPNGSTNISLQKQDYKLESLEDRERISPATDQSATSSFCNGAASHLNMGYGSTSGSNSNVDQVAVVRAVAERKSEGVLQNVNSHRSIQREAALSKFRLKRKDRCYEKKVHLFIFILLSSSFHSYHSHKFVIIIIIIQLILYLSFFWGHNYRHHMASWV</sequence>
<proteinExistence type="predicted"/>